<dbReference type="AlphaFoldDB" id="A0AAN7JYM1"/>
<name>A0AAN7JYM1_9MYRT</name>
<dbReference type="Proteomes" id="UP001345219">
    <property type="component" value="Chromosome 8"/>
</dbReference>
<evidence type="ECO:0000313" key="2">
    <source>
        <dbReference type="Proteomes" id="UP001345219"/>
    </source>
</evidence>
<organism evidence="1 2">
    <name type="scientific">Trapa incisa</name>
    <dbReference type="NCBI Taxonomy" id="236973"/>
    <lineage>
        <taxon>Eukaryota</taxon>
        <taxon>Viridiplantae</taxon>
        <taxon>Streptophyta</taxon>
        <taxon>Embryophyta</taxon>
        <taxon>Tracheophyta</taxon>
        <taxon>Spermatophyta</taxon>
        <taxon>Magnoliopsida</taxon>
        <taxon>eudicotyledons</taxon>
        <taxon>Gunneridae</taxon>
        <taxon>Pentapetalae</taxon>
        <taxon>rosids</taxon>
        <taxon>malvids</taxon>
        <taxon>Myrtales</taxon>
        <taxon>Lythraceae</taxon>
        <taxon>Trapa</taxon>
    </lineage>
</organism>
<protein>
    <submittedName>
        <fullName evidence="1">Uncharacterized protein</fullName>
    </submittedName>
</protein>
<gene>
    <name evidence="1" type="ORF">SAY87_008856</name>
</gene>
<proteinExistence type="predicted"/>
<keyword evidence="2" id="KW-1185">Reference proteome</keyword>
<reference evidence="1 2" key="1">
    <citation type="journal article" date="2023" name="Hortic Res">
        <title>Pangenome of water caltrop reveals structural variations and asymmetric subgenome divergence after allopolyploidization.</title>
        <authorList>
            <person name="Zhang X."/>
            <person name="Chen Y."/>
            <person name="Wang L."/>
            <person name="Yuan Y."/>
            <person name="Fang M."/>
            <person name="Shi L."/>
            <person name="Lu R."/>
            <person name="Comes H.P."/>
            <person name="Ma Y."/>
            <person name="Chen Y."/>
            <person name="Huang G."/>
            <person name="Zhou Y."/>
            <person name="Zheng Z."/>
            <person name="Qiu Y."/>
        </authorList>
    </citation>
    <scope>NUCLEOTIDE SEQUENCE [LARGE SCALE GENOMIC DNA]</scope>
    <source>
        <tissue evidence="1">Roots</tissue>
    </source>
</reference>
<dbReference type="EMBL" id="JAXIOK010000014">
    <property type="protein sequence ID" value="KAK4755099.1"/>
    <property type="molecule type" value="Genomic_DNA"/>
</dbReference>
<accession>A0AAN7JYM1</accession>
<comment type="caution">
    <text evidence="1">The sequence shown here is derived from an EMBL/GenBank/DDBJ whole genome shotgun (WGS) entry which is preliminary data.</text>
</comment>
<evidence type="ECO:0000313" key="1">
    <source>
        <dbReference type="EMBL" id="KAK4755099.1"/>
    </source>
</evidence>
<sequence length="77" mass="8710">MAGEEGREEVVSFSDDDLVKHNLNQHSKSDPKNSSAAYAAYAAITRNTDFGRLAQKSQKKLLIPHLLSHISNNWRDW</sequence>